<dbReference type="Pfam" id="PF16732">
    <property type="entry name" value="ComP_DUS"/>
    <property type="match status" value="1"/>
</dbReference>
<keyword evidence="5 6" id="KW-0472">Membrane</keyword>
<evidence type="ECO:0000256" key="3">
    <source>
        <dbReference type="ARBA" id="ARBA00022692"/>
    </source>
</evidence>
<evidence type="ECO:0000313" key="8">
    <source>
        <dbReference type="Proteomes" id="UP000231484"/>
    </source>
</evidence>
<keyword evidence="3 6" id="KW-0812">Transmembrane</keyword>
<dbReference type="AlphaFoldDB" id="A0A2N9XIE2"/>
<sequence length="149" mass="16212">MNNKFLNNGFTLVELMVIVIIIGILSAIAIPSYRTYTEKANLADASTILTNASQKISEQKLQRFSGSLVQNDLSGIVVQQVGSGSNKYSFGVKCKSDDDCSTYYLYAEPQNSSLKKSVWLGSNIGIYICDMRSVSSISDASNNNKCTKG</sequence>
<dbReference type="Proteomes" id="UP000231484">
    <property type="component" value="Unassembled WGS sequence"/>
</dbReference>
<evidence type="ECO:0000256" key="6">
    <source>
        <dbReference type="SAM" id="Phobius"/>
    </source>
</evidence>
<evidence type="ECO:0000256" key="2">
    <source>
        <dbReference type="ARBA" id="ARBA00022481"/>
    </source>
</evidence>
<dbReference type="PANTHER" id="PTHR30093">
    <property type="entry name" value="GENERAL SECRETION PATHWAY PROTEIN G"/>
    <property type="match status" value="1"/>
</dbReference>
<dbReference type="SUPFAM" id="SSF54523">
    <property type="entry name" value="Pili subunits"/>
    <property type="match status" value="1"/>
</dbReference>
<name>A0A2N9XIE2_9NEIS</name>
<dbReference type="InterPro" id="IPR012902">
    <property type="entry name" value="N_methyl_site"/>
</dbReference>
<dbReference type="GO" id="GO:0043683">
    <property type="term" value="P:type IV pilus assembly"/>
    <property type="evidence" value="ECO:0007669"/>
    <property type="project" value="InterPro"/>
</dbReference>
<keyword evidence="4 6" id="KW-1133">Transmembrane helix</keyword>
<dbReference type="InterPro" id="IPR031982">
    <property type="entry name" value="PilE-like"/>
</dbReference>
<evidence type="ECO:0000256" key="4">
    <source>
        <dbReference type="ARBA" id="ARBA00022989"/>
    </source>
</evidence>
<evidence type="ECO:0008006" key="9">
    <source>
        <dbReference type="Google" id="ProtNLM"/>
    </source>
</evidence>
<feature type="transmembrane region" description="Helical" evidence="6">
    <location>
        <begin position="12"/>
        <end position="30"/>
    </location>
</feature>
<evidence type="ECO:0000256" key="5">
    <source>
        <dbReference type="ARBA" id="ARBA00023136"/>
    </source>
</evidence>
<gene>
    <name evidence="7" type="ORF">BHC48_10185</name>
</gene>
<dbReference type="InterPro" id="IPR045584">
    <property type="entry name" value="Pilin-like"/>
</dbReference>
<dbReference type="EMBL" id="MEIQ01000053">
    <property type="protein sequence ID" value="PIT48097.1"/>
    <property type="molecule type" value="Genomic_DNA"/>
</dbReference>
<dbReference type="NCBIfam" id="TIGR02532">
    <property type="entry name" value="IV_pilin_GFxxxE"/>
    <property type="match status" value="1"/>
</dbReference>
<comment type="caution">
    <text evidence="7">The sequence shown here is derived from an EMBL/GenBank/DDBJ whole genome shotgun (WGS) entry which is preliminary data.</text>
</comment>
<accession>A0A2N9XIE2</accession>
<evidence type="ECO:0000313" key="7">
    <source>
        <dbReference type="EMBL" id="PIT48097.1"/>
    </source>
</evidence>
<reference evidence="7 8" key="1">
    <citation type="journal article" date="2017" name="MBio">
        <title>Type VI secretion-mediated competition in the bee gut microbiome.</title>
        <authorList>
            <person name="Steele M.I."/>
            <person name="Kwong W.K."/>
            <person name="Powell J.E."/>
            <person name="Whiteley M."/>
            <person name="Moran N.A."/>
        </authorList>
    </citation>
    <scope>NUCLEOTIDE SEQUENCE [LARGE SCALE GENOMIC DNA]</scope>
    <source>
        <strain evidence="7 8">Occ4-2</strain>
    </source>
</reference>
<keyword evidence="2" id="KW-0488">Methylation</keyword>
<organism evidence="7 8">
    <name type="scientific">Snodgrassella alvi</name>
    <dbReference type="NCBI Taxonomy" id="1196083"/>
    <lineage>
        <taxon>Bacteria</taxon>
        <taxon>Pseudomonadati</taxon>
        <taxon>Pseudomonadota</taxon>
        <taxon>Betaproteobacteria</taxon>
        <taxon>Neisseriales</taxon>
        <taxon>Neisseriaceae</taxon>
        <taxon>Snodgrassella</taxon>
    </lineage>
</organism>
<comment type="subcellular location">
    <subcellularLocation>
        <location evidence="1">Membrane</location>
        <topology evidence="1">Single-pass membrane protein</topology>
    </subcellularLocation>
</comment>
<dbReference type="GO" id="GO:0016020">
    <property type="term" value="C:membrane"/>
    <property type="evidence" value="ECO:0007669"/>
    <property type="project" value="UniProtKB-SubCell"/>
</dbReference>
<dbReference type="Pfam" id="PF07963">
    <property type="entry name" value="N_methyl"/>
    <property type="match status" value="1"/>
</dbReference>
<evidence type="ECO:0000256" key="1">
    <source>
        <dbReference type="ARBA" id="ARBA00004167"/>
    </source>
</evidence>
<dbReference type="Gene3D" id="3.30.700.10">
    <property type="entry name" value="Glycoprotein, Type 4 Pilin"/>
    <property type="match status" value="1"/>
</dbReference>
<protein>
    <recommendedName>
        <fullName evidence="9">Prepilin-type N-terminal cleavage/methylation domain-containing protein</fullName>
    </recommendedName>
</protein>
<dbReference type="PANTHER" id="PTHR30093:SF44">
    <property type="entry name" value="TYPE II SECRETION SYSTEM CORE PROTEIN G"/>
    <property type="match status" value="1"/>
</dbReference>
<proteinExistence type="predicted"/>